<keyword evidence="1 11" id="KW-0963">Cytoplasm</keyword>
<keyword evidence="7 11" id="KW-0418">Kinase</keyword>
<feature type="active site" description="Proton acceptor" evidence="11">
    <location>
        <position position="238"/>
    </location>
</feature>
<keyword evidence="4 11" id="KW-0808">Transferase</keyword>
<dbReference type="InterPro" id="IPR011009">
    <property type="entry name" value="Kinase-like_dom_sf"/>
</dbReference>
<dbReference type="SUPFAM" id="SSF56112">
    <property type="entry name" value="Protein kinase-like (PK-like)"/>
    <property type="match status" value="1"/>
</dbReference>
<dbReference type="GO" id="GO:0005524">
    <property type="term" value="F:ATP binding"/>
    <property type="evidence" value="ECO:0007669"/>
    <property type="project" value="UniProtKB-UniRule"/>
</dbReference>
<comment type="catalytic activity">
    <reaction evidence="11">
        <text>L-threonyl-[protein] + ATP = O-phospho-L-threonyl-[protein] + ADP + H(+)</text>
        <dbReference type="Rhea" id="RHEA:46608"/>
        <dbReference type="Rhea" id="RHEA-COMP:11060"/>
        <dbReference type="Rhea" id="RHEA-COMP:11605"/>
        <dbReference type="ChEBI" id="CHEBI:15378"/>
        <dbReference type="ChEBI" id="CHEBI:30013"/>
        <dbReference type="ChEBI" id="CHEBI:30616"/>
        <dbReference type="ChEBI" id="CHEBI:61977"/>
        <dbReference type="ChEBI" id="CHEBI:456216"/>
        <dbReference type="EC" id="2.7.11.1"/>
    </reaction>
</comment>
<dbReference type="GO" id="GO:0005737">
    <property type="term" value="C:cytoplasm"/>
    <property type="evidence" value="ECO:0007669"/>
    <property type="project" value="UniProtKB-SubCell"/>
</dbReference>
<evidence type="ECO:0000256" key="5">
    <source>
        <dbReference type="ARBA" id="ARBA00022723"/>
    </source>
</evidence>
<keyword evidence="5 11" id="KW-0479">Metal-binding</keyword>
<evidence type="ECO:0000256" key="6">
    <source>
        <dbReference type="ARBA" id="ARBA00022741"/>
    </source>
</evidence>
<gene>
    <name evidence="11" type="primary">srkA</name>
    <name evidence="14" type="ORF">GEV01_30115</name>
</gene>
<keyword evidence="9 11" id="KW-0460">Magnesium</keyword>
<dbReference type="Pfam" id="PF01636">
    <property type="entry name" value="APH"/>
    <property type="match status" value="1"/>
</dbReference>
<evidence type="ECO:0000256" key="4">
    <source>
        <dbReference type="ARBA" id="ARBA00022679"/>
    </source>
</evidence>
<dbReference type="InterPro" id="IPR032882">
    <property type="entry name" value="SrkA/RdoA"/>
</dbReference>
<keyword evidence="3 11" id="KW-0597">Phosphoprotein</keyword>
<dbReference type="InterPro" id="IPR002575">
    <property type="entry name" value="Aminoglycoside_PTrfase"/>
</dbReference>
<dbReference type="Gene3D" id="1.10.510.10">
    <property type="entry name" value="Transferase(Phosphotransferase) domain 1"/>
    <property type="match status" value="1"/>
</dbReference>
<keyword evidence="8 11" id="KW-0067">ATP-binding</keyword>
<comment type="function">
    <text evidence="11">A protein kinase that phosphorylates Ser and Thr residues. Probably acts to suppress the effects of stress linked to accumulation of reactive oxygen species. Probably involved in the extracytoplasmic stress response.</text>
</comment>
<comment type="cofactor">
    <cofactor evidence="11">
        <name>Mg(2+)</name>
        <dbReference type="ChEBI" id="CHEBI:18420"/>
    </cofactor>
</comment>
<dbReference type="Gene3D" id="3.30.200.70">
    <property type="match status" value="1"/>
</dbReference>
<evidence type="ECO:0000259" key="13">
    <source>
        <dbReference type="Pfam" id="PF01636"/>
    </source>
</evidence>
<reference evidence="14 15" key="1">
    <citation type="submission" date="2019-10" db="EMBL/GenBank/DDBJ databases">
        <title>Two novel species isolated from a subtropical stream in China.</title>
        <authorList>
            <person name="Lu H."/>
        </authorList>
    </citation>
    <scope>NUCLEOTIDE SEQUENCE [LARGE SCALE GENOMIC DNA]</scope>
    <source>
        <strain evidence="14 15">FT103W</strain>
    </source>
</reference>
<feature type="active site" evidence="11">
    <location>
        <position position="255"/>
    </location>
</feature>
<dbReference type="RefSeq" id="WP_152810024.1">
    <property type="nucleotide sequence ID" value="NZ_WHUF01000013.1"/>
</dbReference>
<evidence type="ECO:0000256" key="12">
    <source>
        <dbReference type="SAM" id="MobiDB-lite"/>
    </source>
</evidence>
<evidence type="ECO:0000313" key="14">
    <source>
        <dbReference type="EMBL" id="MQA23781.1"/>
    </source>
</evidence>
<dbReference type="AlphaFoldDB" id="A0A843SNZ3"/>
<protein>
    <recommendedName>
        <fullName evidence="11">Stress response kinase A</fullName>
        <ecNumber evidence="11">2.7.11.1</ecNumber>
    </recommendedName>
    <alternativeName>
        <fullName evidence="11">Serine/threonine-protein kinase SrkA</fullName>
    </alternativeName>
</protein>
<evidence type="ECO:0000256" key="8">
    <source>
        <dbReference type="ARBA" id="ARBA00022840"/>
    </source>
</evidence>
<feature type="binding site" evidence="11">
    <location>
        <position position="243"/>
    </location>
    <ligand>
        <name>Mg(2+)</name>
        <dbReference type="ChEBI" id="CHEBI:18420"/>
    </ligand>
</feature>
<feature type="binding site" evidence="11">
    <location>
        <position position="255"/>
    </location>
    <ligand>
        <name>Mg(2+)</name>
        <dbReference type="ChEBI" id="CHEBI:18420"/>
    </ligand>
</feature>
<proteinExistence type="inferred from homology"/>
<keyword evidence="2 11" id="KW-0723">Serine/threonine-protein kinase</keyword>
<evidence type="ECO:0000313" key="15">
    <source>
        <dbReference type="Proteomes" id="UP000444318"/>
    </source>
</evidence>
<keyword evidence="6 11" id="KW-0547">Nucleotide-binding</keyword>
<comment type="catalytic activity">
    <reaction evidence="11">
        <text>L-seryl-[protein] + ATP = O-phospho-L-seryl-[protein] + ADP + H(+)</text>
        <dbReference type="Rhea" id="RHEA:17989"/>
        <dbReference type="Rhea" id="RHEA-COMP:9863"/>
        <dbReference type="Rhea" id="RHEA-COMP:11604"/>
        <dbReference type="ChEBI" id="CHEBI:15378"/>
        <dbReference type="ChEBI" id="CHEBI:29999"/>
        <dbReference type="ChEBI" id="CHEBI:30616"/>
        <dbReference type="ChEBI" id="CHEBI:83421"/>
        <dbReference type="ChEBI" id="CHEBI:456216"/>
        <dbReference type="EC" id="2.7.11.1"/>
    </reaction>
</comment>
<dbReference type="PANTHER" id="PTHR39573:SF1">
    <property type="entry name" value="STRESS RESPONSE KINASE A"/>
    <property type="match status" value="1"/>
</dbReference>
<comment type="caution">
    <text evidence="14">The sequence shown here is derived from an EMBL/GenBank/DDBJ whole genome shotgun (WGS) entry which is preliminary data.</text>
</comment>
<name>A0A843SNZ3_9BURK</name>
<dbReference type="EMBL" id="WHUF01000013">
    <property type="protein sequence ID" value="MQA23781.1"/>
    <property type="molecule type" value="Genomic_DNA"/>
</dbReference>
<evidence type="ECO:0000256" key="9">
    <source>
        <dbReference type="ARBA" id="ARBA00022842"/>
    </source>
</evidence>
<dbReference type="HAMAP" id="MF_01497">
    <property type="entry name" value="SrkA_kinase"/>
    <property type="match status" value="1"/>
</dbReference>
<comment type="subunit">
    <text evidence="11">Monomer.</text>
</comment>
<comment type="subcellular location">
    <subcellularLocation>
        <location evidence="11">Cytoplasm</location>
    </subcellularLocation>
</comment>
<feature type="site" description="ATP" evidence="11">
    <location>
        <position position="69"/>
    </location>
</feature>
<feature type="compositionally biased region" description="Low complexity" evidence="12">
    <location>
        <begin position="15"/>
        <end position="29"/>
    </location>
</feature>
<evidence type="ECO:0000256" key="10">
    <source>
        <dbReference type="ARBA" id="ARBA00023016"/>
    </source>
</evidence>
<feature type="region of interest" description="Disordered" evidence="12">
    <location>
        <begin position="1"/>
        <end position="42"/>
    </location>
</feature>
<comment type="similarity">
    <text evidence="11">Belongs to the SrkA/RdoA protein kinase family.</text>
</comment>
<dbReference type="NCBIfam" id="NF008738">
    <property type="entry name" value="PRK11768.1"/>
    <property type="match status" value="1"/>
</dbReference>
<evidence type="ECO:0000256" key="3">
    <source>
        <dbReference type="ARBA" id="ARBA00022553"/>
    </source>
</evidence>
<dbReference type="Proteomes" id="UP000444318">
    <property type="component" value="Unassembled WGS sequence"/>
</dbReference>
<evidence type="ECO:0000256" key="2">
    <source>
        <dbReference type="ARBA" id="ARBA00022527"/>
    </source>
</evidence>
<evidence type="ECO:0000256" key="11">
    <source>
        <dbReference type="HAMAP-Rule" id="MF_01497"/>
    </source>
</evidence>
<dbReference type="EC" id="2.7.11.1" evidence="11"/>
<keyword evidence="10 11" id="KW-0346">Stress response</keyword>
<dbReference type="GO" id="GO:0004674">
    <property type="term" value="F:protein serine/threonine kinase activity"/>
    <property type="evidence" value="ECO:0007669"/>
    <property type="project" value="UniProtKB-UniRule"/>
</dbReference>
<dbReference type="PANTHER" id="PTHR39573">
    <property type="entry name" value="STRESS RESPONSE KINASE A"/>
    <property type="match status" value="1"/>
</dbReference>
<accession>A0A843SNZ3</accession>
<keyword evidence="15" id="KW-1185">Reference proteome</keyword>
<dbReference type="Gene3D" id="1.20.1270.170">
    <property type="match status" value="1"/>
</dbReference>
<evidence type="ECO:0000256" key="7">
    <source>
        <dbReference type="ARBA" id="ARBA00022777"/>
    </source>
</evidence>
<evidence type="ECO:0000256" key="1">
    <source>
        <dbReference type="ARBA" id="ARBA00022490"/>
    </source>
</evidence>
<dbReference type="GO" id="GO:0000287">
    <property type="term" value="F:magnesium ion binding"/>
    <property type="evidence" value="ECO:0007669"/>
    <property type="project" value="UniProtKB-UniRule"/>
</dbReference>
<feature type="compositionally biased region" description="Acidic residues" evidence="12">
    <location>
        <begin position="1"/>
        <end position="11"/>
    </location>
</feature>
<organism evidence="14 15">
    <name type="scientific">Rugamonas rivuli</name>
    <dbReference type="NCBI Taxonomy" id="2743358"/>
    <lineage>
        <taxon>Bacteria</taxon>
        <taxon>Pseudomonadati</taxon>
        <taxon>Pseudomonadota</taxon>
        <taxon>Betaproteobacteria</taxon>
        <taxon>Burkholderiales</taxon>
        <taxon>Oxalobacteraceae</taxon>
        <taxon>Telluria group</taxon>
        <taxon>Rugamonas</taxon>
    </lineage>
</organism>
<sequence>MNQDHFDDEAEDARAAALAASMAEPLAGAGDSPQEQAPHPYSALNPECVLDALDSIGLRGDGRLLALNSYENRVYQVGIEDDKPLVVKFYRPGRWSDAAILEEHAFTEELAAREIPVVPALPLGPDRATLHHFNGFRFAVFTRHGGRAPELSDPSVLEWTGRFIARIHAVGAIKPYQERPAIDIATFGTEPCEYLQANQFIPADLREAYASVSAQALDGVRRSYDRAGELPQLRLHGDCHGGNVLWTDAGPHFVDFDDSRMGPAIQDLWMMLSGDRADQVRQMCDILAGYEDFCEFDPRQLHLVEALRTLRLIHYSAWLARRWDDPAFPVAFPWFNTQRYWQDRILELKEQISLMDEPPLPI</sequence>
<feature type="domain" description="Aminoglycoside phosphotransferase" evidence="13">
    <location>
        <begin position="68"/>
        <end position="301"/>
    </location>
</feature>